<dbReference type="RefSeq" id="WP_394416031.1">
    <property type="nucleotide sequence ID" value="NZ_JBIGIC010000014.1"/>
</dbReference>
<dbReference type="SUPFAM" id="SSF49299">
    <property type="entry name" value="PKD domain"/>
    <property type="match status" value="1"/>
</dbReference>
<comment type="caution">
    <text evidence="3">The sequence shown here is derived from an EMBL/GenBank/DDBJ whole genome shotgun (WGS) entry which is preliminary data.</text>
</comment>
<dbReference type="EMBL" id="JBIGIC010000014">
    <property type="protein sequence ID" value="MFG6489637.1"/>
    <property type="molecule type" value="Genomic_DNA"/>
</dbReference>
<organism evidence="3 4">
    <name type="scientific">Pelomonas candidula</name>
    <dbReference type="NCBI Taxonomy" id="3299025"/>
    <lineage>
        <taxon>Bacteria</taxon>
        <taxon>Pseudomonadati</taxon>
        <taxon>Pseudomonadota</taxon>
        <taxon>Betaproteobacteria</taxon>
        <taxon>Burkholderiales</taxon>
        <taxon>Sphaerotilaceae</taxon>
        <taxon>Roseateles</taxon>
    </lineage>
</organism>
<dbReference type="InterPro" id="IPR013783">
    <property type="entry name" value="Ig-like_fold"/>
</dbReference>
<sequence>MSATKTYSAAGSYTVTLTVTDAGGLTNSTTQTVVITAATTGGAAINVAAAANGGVATASSTFDSRFPASAVNNGDRLGLNWGAGGAWADATSNAFPDWVQIDFNGTQTIAEIDVFTLQDNAYSPSTPTLAMTFSQYGITHFEVQYWDGAKWVDVPGGNVIGNNKVWRQFTFSPITTQRIRILVNSAMYSLSRIAEVEAWTAPQ</sequence>
<dbReference type="InterPro" id="IPR035986">
    <property type="entry name" value="PKD_dom_sf"/>
</dbReference>
<dbReference type="Pfam" id="PF18911">
    <property type="entry name" value="PKD_4"/>
    <property type="match status" value="1"/>
</dbReference>
<evidence type="ECO:0000313" key="3">
    <source>
        <dbReference type="EMBL" id="MFG6489637.1"/>
    </source>
</evidence>
<dbReference type="CDD" id="cd00146">
    <property type="entry name" value="PKD"/>
    <property type="match status" value="1"/>
</dbReference>
<evidence type="ECO:0000259" key="1">
    <source>
        <dbReference type="PROSITE" id="PS50022"/>
    </source>
</evidence>
<dbReference type="Pfam" id="PF00754">
    <property type="entry name" value="F5_F8_type_C"/>
    <property type="match status" value="1"/>
</dbReference>
<dbReference type="SUPFAM" id="SSF49785">
    <property type="entry name" value="Galactose-binding domain-like"/>
    <property type="match status" value="1"/>
</dbReference>
<gene>
    <name evidence="3" type="ORF">ACG04R_23375</name>
</gene>
<reference evidence="3 4" key="1">
    <citation type="submission" date="2024-08" db="EMBL/GenBank/DDBJ databases">
        <authorList>
            <person name="Lu H."/>
        </authorList>
    </citation>
    <scope>NUCLEOTIDE SEQUENCE [LARGE SCALE GENOMIC DNA]</scope>
    <source>
        <strain evidence="3 4">BYS78W</strain>
    </source>
</reference>
<accession>A0ABW7HJH7</accession>
<dbReference type="PROSITE" id="PS50093">
    <property type="entry name" value="PKD"/>
    <property type="match status" value="1"/>
</dbReference>
<feature type="domain" description="F5/8 type C" evidence="1">
    <location>
        <begin position="38"/>
        <end position="201"/>
    </location>
</feature>
<keyword evidence="4" id="KW-1185">Reference proteome</keyword>
<dbReference type="Gene3D" id="2.60.40.10">
    <property type="entry name" value="Immunoglobulins"/>
    <property type="match status" value="1"/>
</dbReference>
<dbReference type="InterPro" id="IPR000421">
    <property type="entry name" value="FA58C"/>
</dbReference>
<evidence type="ECO:0000313" key="4">
    <source>
        <dbReference type="Proteomes" id="UP001606134"/>
    </source>
</evidence>
<proteinExistence type="predicted"/>
<dbReference type="InterPro" id="IPR000601">
    <property type="entry name" value="PKD_dom"/>
</dbReference>
<dbReference type="Proteomes" id="UP001606134">
    <property type="component" value="Unassembled WGS sequence"/>
</dbReference>
<protein>
    <submittedName>
        <fullName evidence="3">Discoidin domain-containing protein</fullName>
    </submittedName>
</protein>
<feature type="domain" description="PKD" evidence="2">
    <location>
        <begin position="1"/>
        <end position="42"/>
    </location>
</feature>
<dbReference type="InterPro" id="IPR008979">
    <property type="entry name" value="Galactose-bd-like_sf"/>
</dbReference>
<name>A0ABW7HJH7_9BURK</name>
<evidence type="ECO:0000259" key="2">
    <source>
        <dbReference type="PROSITE" id="PS50093"/>
    </source>
</evidence>
<dbReference type="Gene3D" id="2.60.120.260">
    <property type="entry name" value="Galactose-binding domain-like"/>
    <property type="match status" value="1"/>
</dbReference>
<dbReference type="PROSITE" id="PS50022">
    <property type="entry name" value="FA58C_3"/>
    <property type="match status" value="1"/>
</dbReference>